<organism evidence="3 5">
    <name type="scientific">Enterococcus avium ATCC 14025</name>
    <dbReference type="NCBI Taxonomy" id="1140002"/>
    <lineage>
        <taxon>Bacteria</taxon>
        <taxon>Bacillati</taxon>
        <taxon>Bacillota</taxon>
        <taxon>Bacilli</taxon>
        <taxon>Lactobacillales</taxon>
        <taxon>Enterococcaceae</taxon>
        <taxon>Enterococcus</taxon>
    </lineage>
</organism>
<evidence type="ECO:0000259" key="1">
    <source>
        <dbReference type="Pfam" id="PF00005"/>
    </source>
</evidence>
<dbReference type="InterPro" id="IPR003439">
    <property type="entry name" value="ABC_transporter-like_ATP-bd"/>
</dbReference>
<dbReference type="PANTHER" id="PTHR24221">
    <property type="entry name" value="ATP-BINDING CASSETTE SUB-FAMILY B"/>
    <property type="match status" value="1"/>
</dbReference>
<reference evidence="2 4" key="1">
    <citation type="submission" date="2013-03" db="EMBL/GenBank/DDBJ databases">
        <title>The Genome Sequence of Enterococcus avium ATCC_14025 (Illumina only assembly).</title>
        <authorList>
            <consortium name="The Broad Institute Genomics Platform"/>
            <consortium name="The Broad Institute Genome Sequencing Center for Infectious Disease"/>
            <person name="Earl A."/>
            <person name="Russ C."/>
            <person name="Gilmore M."/>
            <person name="Surin D."/>
            <person name="Walker B."/>
            <person name="Young S."/>
            <person name="Zeng Q."/>
            <person name="Gargeya S."/>
            <person name="Fitzgerald M."/>
            <person name="Haas B."/>
            <person name="Abouelleil A."/>
            <person name="Allen A.W."/>
            <person name="Alvarado L."/>
            <person name="Arachchi H.M."/>
            <person name="Berlin A.M."/>
            <person name="Chapman S.B."/>
            <person name="Gainer-Dewar J."/>
            <person name="Goldberg J."/>
            <person name="Griggs A."/>
            <person name="Gujja S."/>
            <person name="Hansen M."/>
            <person name="Howarth C."/>
            <person name="Imamovic A."/>
            <person name="Ireland A."/>
            <person name="Larimer J."/>
            <person name="McCowan C."/>
            <person name="Murphy C."/>
            <person name="Pearson M."/>
            <person name="Poon T.W."/>
            <person name="Priest M."/>
            <person name="Roberts A."/>
            <person name="Saif S."/>
            <person name="Shea T."/>
            <person name="Sisk P."/>
            <person name="Sykes S."/>
            <person name="Wortman J."/>
            <person name="Nusbaum C."/>
            <person name="Birren B."/>
        </authorList>
    </citation>
    <scope>NUCLEOTIDE SEQUENCE [LARGE SCALE GENOMIC DNA]</scope>
    <source>
        <strain evidence="2 4">ATCC 14025</strain>
    </source>
</reference>
<accession>A0AAV3J0N9</accession>
<dbReference type="GO" id="GO:0016887">
    <property type="term" value="F:ATP hydrolysis activity"/>
    <property type="evidence" value="ECO:0007669"/>
    <property type="project" value="InterPro"/>
</dbReference>
<evidence type="ECO:0000313" key="2">
    <source>
        <dbReference type="EMBL" id="EOT43010.1"/>
    </source>
</evidence>
<dbReference type="Proteomes" id="UP000014107">
    <property type="component" value="Unassembled WGS sequence"/>
</dbReference>
<dbReference type="SUPFAM" id="SSF52540">
    <property type="entry name" value="P-loop containing nucleoside triphosphate hydrolases"/>
    <property type="match status" value="1"/>
</dbReference>
<dbReference type="Pfam" id="PF00005">
    <property type="entry name" value="ABC_tran"/>
    <property type="match status" value="1"/>
</dbReference>
<evidence type="ECO:0000313" key="4">
    <source>
        <dbReference type="Proteomes" id="UP000014104"/>
    </source>
</evidence>
<dbReference type="GO" id="GO:0034040">
    <property type="term" value="F:ATPase-coupled lipid transmembrane transporter activity"/>
    <property type="evidence" value="ECO:0007669"/>
    <property type="project" value="TreeGrafter"/>
</dbReference>
<comment type="caution">
    <text evidence="3">The sequence shown here is derived from an EMBL/GenBank/DDBJ whole genome shotgun (WGS) entry which is preliminary data.</text>
</comment>
<name>A0AAV3J0N9_ENTAV</name>
<dbReference type="Gene3D" id="3.40.50.300">
    <property type="entry name" value="P-loop containing nucleotide triphosphate hydrolases"/>
    <property type="match status" value="1"/>
</dbReference>
<dbReference type="EMBL" id="ASWL01000003">
    <property type="protein sequence ID" value="EOU22158.1"/>
    <property type="molecule type" value="Genomic_DNA"/>
</dbReference>
<dbReference type="EMBL" id="AHYV01000030">
    <property type="protein sequence ID" value="EOT43010.1"/>
    <property type="molecule type" value="Genomic_DNA"/>
</dbReference>
<dbReference type="PANTHER" id="PTHR24221:SF654">
    <property type="entry name" value="ATP-BINDING CASSETTE SUB-FAMILY B MEMBER 6"/>
    <property type="match status" value="1"/>
</dbReference>
<keyword evidence="4" id="KW-1185">Reference proteome</keyword>
<proteinExistence type="predicted"/>
<evidence type="ECO:0000313" key="5">
    <source>
        <dbReference type="Proteomes" id="UP000014107"/>
    </source>
</evidence>
<sequence length="131" mass="14857">MILQTPFVFNDTVRFNVTLDRSFSEESIFTALDHAGMKQFISEKGLDYIIAENVQNLLGGELQRIEIARAFLYNRPIILADEATSSLDNITAAHIRNTFINSPNTLIEVAHKVSQEEQLLYDKVLKLEGNE</sequence>
<dbReference type="InterPro" id="IPR027417">
    <property type="entry name" value="P-loop_NTPase"/>
</dbReference>
<protein>
    <recommendedName>
        <fullName evidence="1">ABC transporter domain-containing protein</fullName>
    </recommendedName>
</protein>
<gene>
    <name evidence="3" type="ORF">I570_02360</name>
    <name evidence="2" type="ORF">OMU_02950</name>
</gene>
<dbReference type="AlphaFoldDB" id="A0AAV3J0N9"/>
<reference evidence="3 5" key="2">
    <citation type="submission" date="2013-03" db="EMBL/GenBank/DDBJ databases">
        <title>The Genome Sequence of Enterococcus avium ATCC_14025 (PacBio/Illumina hybrid assembly).</title>
        <authorList>
            <consortium name="The Broad Institute Genomics Platform"/>
            <consortium name="The Broad Institute Genome Sequencing Center for Infectious Disease"/>
            <person name="Earl A."/>
            <person name="Russ C."/>
            <person name="Gilmore M."/>
            <person name="Surin D."/>
            <person name="Walker B."/>
            <person name="Young S."/>
            <person name="Zeng Q."/>
            <person name="Gargeya S."/>
            <person name="Fitzgerald M."/>
            <person name="Haas B."/>
            <person name="Abouelleil A."/>
            <person name="Allen A.W."/>
            <person name="Alvarado L."/>
            <person name="Arachchi H.M."/>
            <person name="Berlin A.M."/>
            <person name="Chapman S.B."/>
            <person name="Gainer-Dewar J."/>
            <person name="Goldberg J."/>
            <person name="Griggs A."/>
            <person name="Gujja S."/>
            <person name="Hansen M."/>
            <person name="Howarth C."/>
            <person name="Imamovic A."/>
            <person name="Ireland A."/>
            <person name="Larimer J."/>
            <person name="McCowan C."/>
            <person name="Murphy C."/>
            <person name="Pearson M."/>
            <person name="Poon T.W."/>
            <person name="Priest M."/>
            <person name="Roberts A."/>
            <person name="Saif S."/>
            <person name="Shea T."/>
            <person name="Sisk P."/>
            <person name="Sykes S."/>
            <person name="Wortman J."/>
            <person name="Nusbaum C."/>
            <person name="Birren B."/>
        </authorList>
    </citation>
    <scope>NUCLEOTIDE SEQUENCE [LARGE SCALE GENOMIC DNA]</scope>
    <source>
        <strain evidence="3 5">ATCC 14025</strain>
    </source>
</reference>
<dbReference type="Proteomes" id="UP000014104">
    <property type="component" value="Unassembled WGS sequence"/>
</dbReference>
<dbReference type="GO" id="GO:0005524">
    <property type="term" value="F:ATP binding"/>
    <property type="evidence" value="ECO:0007669"/>
    <property type="project" value="InterPro"/>
</dbReference>
<evidence type="ECO:0000313" key="3">
    <source>
        <dbReference type="EMBL" id="EOU22158.1"/>
    </source>
</evidence>
<feature type="domain" description="ABC transporter" evidence="1">
    <location>
        <begin position="16"/>
        <end position="85"/>
    </location>
</feature>
<dbReference type="InterPro" id="IPR039421">
    <property type="entry name" value="Type_1_exporter"/>
</dbReference>